<gene>
    <name evidence="2" type="ORF">WH96_09975</name>
</gene>
<evidence type="ECO:0000256" key="1">
    <source>
        <dbReference type="SAM" id="MobiDB-lite"/>
    </source>
</evidence>
<dbReference type="Proteomes" id="UP000035444">
    <property type="component" value="Unassembled WGS sequence"/>
</dbReference>
<keyword evidence="3" id="KW-1185">Reference proteome</keyword>
<name>A0A0H2ME14_9PROT</name>
<evidence type="ECO:0000313" key="3">
    <source>
        <dbReference type="Proteomes" id="UP000035444"/>
    </source>
</evidence>
<evidence type="ECO:0000313" key="2">
    <source>
        <dbReference type="EMBL" id="KLN60794.1"/>
    </source>
</evidence>
<dbReference type="AlphaFoldDB" id="A0A0H2ME14"/>
<dbReference type="OrthoDB" id="8477939at2"/>
<proteinExistence type="predicted"/>
<organism evidence="2 3">
    <name type="scientific">Kiloniella spongiae</name>
    <dbReference type="NCBI Taxonomy" id="1489064"/>
    <lineage>
        <taxon>Bacteria</taxon>
        <taxon>Pseudomonadati</taxon>
        <taxon>Pseudomonadota</taxon>
        <taxon>Alphaproteobacteria</taxon>
        <taxon>Rhodospirillales</taxon>
        <taxon>Kiloniellaceae</taxon>
        <taxon>Kiloniella</taxon>
    </lineage>
</organism>
<dbReference type="EMBL" id="LAQL01000006">
    <property type="protein sequence ID" value="KLN60794.1"/>
    <property type="molecule type" value="Genomic_DNA"/>
</dbReference>
<accession>A0A0H2ME14</accession>
<dbReference type="RefSeq" id="WP_047764008.1">
    <property type="nucleotide sequence ID" value="NZ_LAQL01000006.1"/>
</dbReference>
<protein>
    <submittedName>
        <fullName evidence="2">Uncharacterized protein</fullName>
    </submittedName>
</protein>
<reference evidence="2 3" key="1">
    <citation type="submission" date="2015-03" db="EMBL/GenBank/DDBJ databases">
        <title>Genome Sequence of Kiloniella spongiae MEBiC09566, isolated from a marine sponge.</title>
        <authorList>
            <person name="Shao Z."/>
            <person name="Wang L."/>
            <person name="Li X."/>
        </authorList>
    </citation>
    <scope>NUCLEOTIDE SEQUENCE [LARGE SCALE GENOMIC DNA]</scope>
    <source>
        <strain evidence="2 3">MEBiC09566</strain>
    </source>
</reference>
<feature type="region of interest" description="Disordered" evidence="1">
    <location>
        <begin position="75"/>
        <end position="106"/>
    </location>
</feature>
<sequence length="302" mass="32098">MYYRHTFKASSLAKNGLSKGTVLSTLLLVGALGISGTAQAGGSLFQKLKNNLENEATEEATKVLEAGKKEVITGVTQTGAPKKSGAQTTTSSSTEVAAAGQTPKLGTPSSDLVAMTKCAALKPEKITIGTLGDYTFQQGFSNEKRSGLINRRTEALSNGCILPSLNSREIAYMEVDEKKLDALGSSNDWEMQCIKSGNPGAGVVGASEPKTEYPYTVNVLSGKDMMLHCGNSENVAECAEGSNSSRSSAWKKNLDARGKTMLSVLANTSTLAPAQGEKLYCQYYNKKSGNSLFAFEYLRLQN</sequence>
<comment type="caution">
    <text evidence="2">The sequence shown here is derived from an EMBL/GenBank/DDBJ whole genome shotgun (WGS) entry which is preliminary data.</text>
</comment>